<dbReference type="Pfam" id="PF14604">
    <property type="entry name" value="SH3_9"/>
    <property type="match status" value="1"/>
</dbReference>
<sequence length="259" mass="27872">MNACWLEILPSFSAVLLRASCGLVSVRPAPVLLQALRPLSQNNAEDDDEEQSEMLNGNHQASSQEEDRGSGGPPRPAVRQSVGAVGNGDVSDDDDDDEVDDDNNDDNSGLGAEGKAVADATEANLYEEPREAVLPPVTSSSTTTEAAAAAVSDDDDDDDDDDDADDDKGDEKEDPENVYSSPPPTDKMKVTPPPGMLYMVQATHKYSGEDVDELNFDPGEVIFVIQFENPEEQDDGWQMGIKCSDGMKGVFPENFTQKL</sequence>
<feature type="domain" description="SH3" evidence="5">
    <location>
        <begin position="195"/>
        <end position="259"/>
    </location>
</feature>
<dbReference type="RefSeq" id="XP_005094458.1">
    <property type="nucleotide sequence ID" value="XM_005094401.3"/>
</dbReference>
<feature type="chain" id="PRO_5045624929" evidence="4">
    <location>
        <begin position="22"/>
        <end position="259"/>
    </location>
</feature>
<evidence type="ECO:0000313" key="7">
    <source>
        <dbReference type="RefSeq" id="XP_005094458.1"/>
    </source>
</evidence>
<evidence type="ECO:0000256" key="4">
    <source>
        <dbReference type="SAM" id="SignalP"/>
    </source>
</evidence>
<organism evidence="6 7">
    <name type="scientific">Aplysia californica</name>
    <name type="common">California sea hare</name>
    <dbReference type="NCBI Taxonomy" id="6500"/>
    <lineage>
        <taxon>Eukaryota</taxon>
        <taxon>Metazoa</taxon>
        <taxon>Spiralia</taxon>
        <taxon>Lophotrochozoa</taxon>
        <taxon>Mollusca</taxon>
        <taxon>Gastropoda</taxon>
        <taxon>Heterobranchia</taxon>
        <taxon>Euthyneura</taxon>
        <taxon>Tectipleura</taxon>
        <taxon>Aplysiida</taxon>
        <taxon>Aplysioidea</taxon>
        <taxon>Aplysiidae</taxon>
        <taxon>Aplysia</taxon>
    </lineage>
</organism>
<accession>A0ABM0JIK3</accession>
<evidence type="ECO:0000256" key="1">
    <source>
        <dbReference type="ARBA" id="ARBA00022443"/>
    </source>
</evidence>
<dbReference type="InterPro" id="IPR036028">
    <property type="entry name" value="SH3-like_dom_sf"/>
</dbReference>
<evidence type="ECO:0000256" key="2">
    <source>
        <dbReference type="PROSITE-ProRule" id="PRU00192"/>
    </source>
</evidence>
<gene>
    <name evidence="7" type="primary">LOC101856166</name>
</gene>
<name>A0ABM0JIK3_APLCA</name>
<feature type="compositionally biased region" description="Polar residues" evidence="3">
    <location>
        <begin position="53"/>
        <end position="63"/>
    </location>
</feature>
<reference evidence="7" key="1">
    <citation type="submission" date="2025-08" db="UniProtKB">
        <authorList>
            <consortium name="RefSeq"/>
        </authorList>
    </citation>
    <scope>IDENTIFICATION</scope>
</reference>
<evidence type="ECO:0000256" key="3">
    <source>
        <dbReference type="SAM" id="MobiDB-lite"/>
    </source>
</evidence>
<dbReference type="InterPro" id="IPR001452">
    <property type="entry name" value="SH3_domain"/>
</dbReference>
<dbReference type="PANTHER" id="PTHR46514:SF3">
    <property type="entry name" value="AMPHIPHYSIN"/>
    <property type="match status" value="1"/>
</dbReference>
<evidence type="ECO:0000259" key="5">
    <source>
        <dbReference type="PROSITE" id="PS50002"/>
    </source>
</evidence>
<dbReference type="PANTHER" id="PTHR46514">
    <property type="entry name" value="AMPHIPHYSIN"/>
    <property type="match status" value="1"/>
</dbReference>
<feature type="signal peptide" evidence="4">
    <location>
        <begin position="1"/>
        <end position="21"/>
    </location>
</feature>
<dbReference type="PROSITE" id="PS50002">
    <property type="entry name" value="SH3"/>
    <property type="match status" value="1"/>
</dbReference>
<keyword evidence="6" id="KW-1185">Reference proteome</keyword>
<dbReference type="InterPro" id="IPR003005">
    <property type="entry name" value="Amphiphysin"/>
</dbReference>
<feature type="compositionally biased region" description="Low complexity" evidence="3">
    <location>
        <begin position="138"/>
        <end position="151"/>
    </location>
</feature>
<dbReference type="GeneID" id="101856166"/>
<dbReference type="Gene3D" id="2.30.30.40">
    <property type="entry name" value="SH3 Domains"/>
    <property type="match status" value="1"/>
</dbReference>
<keyword evidence="1 2" id="KW-0728">SH3 domain</keyword>
<dbReference type="SMART" id="SM00326">
    <property type="entry name" value="SH3"/>
    <property type="match status" value="1"/>
</dbReference>
<proteinExistence type="predicted"/>
<dbReference type="Proteomes" id="UP000694888">
    <property type="component" value="Unplaced"/>
</dbReference>
<evidence type="ECO:0000313" key="6">
    <source>
        <dbReference type="Proteomes" id="UP000694888"/>
    </source>
</evidence>
<feature type="region of interest" description="Disordered" evidence="3">
    <location>
        <begin position="42"/>
        <end position="194"/>
    </location>
</feature>
<dbReference type="CDD" id="cd11790">
    <property type="entry name" value="SH3_Amphiphysin"/>
    <property type="match status" value="1"/>
</dbReference>
<feature type="compositionally biased region" description="Acidic residues" evidence="3">
    <location>
        <begin position="90"/>
        <end position="105"/>
    </location>
</feature>
<feature type="compositionally biased region" description="Acidic residues" evidence="3">
    <location>
        <begin position="152"/>
        <end position="176"/>
    </location>
</feature>
<dbReference type="SUPFAM" id="SSF50044">
    <property type="entry name" value="SH3-domain"/>
    <property type="match status" value="1"/>
</dbReference>
<keyword evidence="4" id="KW-0732">Signal</keyword>
<feature type="compositionally biased region" description="Pro residues" evidence="3">
    <location>
        <begin position="181"/>
        <end position="194"/>
    </location>
</feature>
<protein>
    <submittedName>
        <fullName evidence="7">Nucleolin</fullName>
    </submittedName>
</protein>